<dbReference type="SUPFAM" id="SSF50475">
    <property type="entry name" value="FMN-binding split barrel"/>
    <property type="match status" value="1"/>
</dbReference>
<evidence type="ECO:0000313" key="3">
    <source>
        <dbReference type="EMBL" id="MBA2896627.1"/>
    </source>
</evidence>
<keyword evidence="4" id="KW-1185">Reference proteome</keyword>
<proteinExistence type="predicted"/>
<gene>
    <name evidence="3" type="ORF">HNR30_008018</name>
</gene>
<dbReference type="RefSeq" id="WP_181615349.1">
    <property type="nucleotide sequence ID" value="NZ_BAABAM010000008.1"/>
</dbReference>
<dbReference type="AlphaFoldDB" id="A0A7W0CSP8"/>
<comment type="caution">
    <text evidence="3">The sequence shown here is derived from an EMBL/GenBank/DDBJ whole genome shotgun (WGS) entry which is preliminary data.</text>
</comment>
<sequence length="173" mass="18909">MSSDLTPLAELLFSEADAVPMSIDPATVKPWSEARACLETAPKGWLSTVRPDGRPHAMPVMLVWAGQAPCIATRPSSRKARNLAINGHCVMAVSGTELDLMVEGVATLLHDSVLQREVAAAFLAKYQWEFSLRDGFVHDDSLPGSPEYAFYRIAPVRAYGYGADGLTATRWRF</sequence>
<protein>
    <recommendedName>
        <fullName evidence="2">Pyridoxamine 5'-phosphate oxidase N-terminal domain-containing protein</fullName>
    </recommendedName>
</protein>
<dbReference type="EMBL" id="JACDUR010000009">
    <property type="protein sequence ID" value="MBA2896627.1"/>
    <property type="molecule type" value="Genomic_DNA"/>
</dbReference>
<dbReference type="PANTHER" id="PTHR35176">
    <property type="entry name" value="HEME OXYGENASE HI_0854-RELATED"/>
    <property type="match status" value="1"/>
</dbReference>
<dbReference type="GO" id="GO:0016627">
    <property type="term" value="F:oxidoreductase activity, acting on the CH-CH group of donors"/>
    <property type="evidence" value="ECO:0007669"/>
    <property type="project" value="TreeGrafter"/>
</dbReference>
<dbReference type="InterPro" id="IPR012349">
    <property type="entry name" value="Split_barrel_FMN-bd"/>
</dbReference>
<dbReference type="GO" id="GO:0070967">
    <property type="term" value="F:coenzyme F420 binding"/>
    <property type="evidence" value="ECO:0007669"/>
    <property type="project" value="TreeGrafter"/>
</dbReference>
<dbReference type="GO" id="GO:0005829">
    <property type="term" value="C:cytosol"/>
    <property type="evidence" value="ECO:0007669"/>
    <property type="project" value="TreeGrafter"/>
</dbReference>
<dbReference type="InterPro" id="IPR052019">
    <property type="entry name" value="F420H2_bilvrd_red/Heme_oxyg"/>
</dbReference>
<dbReference type="InterPro" id="IPR011576">
    <property type="entry name" value="Pyridox_Oxase_N"/>
</dbReference>
<dbReference type="Gene3D" id="2.30.110.10">
    <property type="entry name" value="Electron Transport, Fmn-binding Protein, Chain A"/>
    <property type="match status" value="1"/>
</dbReference>
<organism evidence="3 4">
    <name type="scientific">Nonomuraea soli</name>
    <dbReference type="NCBI Taxonomy" id="1032476"/>
    <lineage>
        <taxon>Bacteria</taxon>
        <taxon>Bacillati</taxon>
        <taxon>Actinomycetota</taxon>
        <taxon>Actinomycetes</taxon>
        <taxon>Streptosporangiales</taxon>
        <taxon>Streptosporangiaceae</taxon>
        <taxon>Nonomuraea</taxon>
    </lineage>
</organism>
<evidence type="ECO:0000256" key="1">
    <source>
        <dbReference type="ARBA" id="ARBA00023002"/>
    </source>
</evidence>
<reference evidence="3 4" key="1">
    <citation type="submission" date="2020-07" db="EMBL/GenBank/DDBJ databases">
        <title>Genomic Encyclopedia of Type Strains, Phase IV (KMG-IV): sequencing the most valuable type-strain genomes for metagenomic binning, comparative biology and taxonomic classification.</title>
        <authorList>
            <person name="Goeker M."/>
        </authorList>
    </citation>
    <scope>NUCLEOTIDE SEQUENCE [LARGE SCALE GENOMIC DNA]</scope>
    <source>
        <strain evidence="3 4">DSM 45533</strain>
    </source>
</reference>
<keyword evidence="1" id="KW-0560">Oxidoreductase</keyword>
<dbReference type="Pfam" id="PF01243">
    <property type="entry name" value="PNPOx_N"/>
    <property type="match status" value="1"/>
</dbReference>
<dbReference type="PANTHER" id="PTHR35176:SF4">
    <property type="entry name" value="PYRIDOXAMINE 5'-PHOSPHATE OXIDASE-RELATED FMN-BINDING"/>
    <property type="match status" value="1"/>
</dbReference>
<accession>A0A7W0CSP8</accession>
<evidence type="ECO:0000313" key="4">
    <source>
        <dbReference type="Proteomes" id="UP000530928"/>
    </source>
</evidence>
<name>A0A7W0CSP8_9ACTN</name>
<evidence type="ECO:0000259" key="2">
    <source>
        <dbReference type="Pfam" id="PF01243"/>
    </source>
</evidence>
<dbReference type="Proteomes" id="UP000530928">
    <property type="component" value="Unassembled WGS sequence"/>
</dbReference>
<feature type="domain" description="Pyridoxamine 5'-phosphate oxidase N-terminal" evidence="2">
    <location>
        <begin position="33"/>
        <end position="159"/>
    </location>
</feature>